<dbReference type="RefSeq" id="XP_025550651.1">
    <property type="nucleotide sequence ID" value="XM_025699093.1"/>
</dbReference>
<gene>
    <name evidence="2" type="ORF">BO97DRAFT_454023</name>
</gene>
<dbReference type="STRING" id="1450537.A0A395HUK0"/>
<reference evidence="2 3" key="1">
    <citation type="submission" date="2018-02" db="EMBL/GenBank/DDBJ databases">
        <title>The genomes of Aspergillus section Nigri reveals drivers in fungal speciation.</title>
        <authorList>
            <consortium name="DOE Joint Genome Institute"/>
            <person name="Vesth T.C."/>
            <person name="Nybo J."/>
            <person name="Theobald S."/>
            <person name="Brandl J."/>
            <person name="Frisvad J.C."/>
            <person name="Nielsen K.F."/>
            <person name="Lyhne E.K."/>
            <person name="Kogle M.E."/>
            <person name="Kuo A."/>
            <person name="Riley R."/>
            <person name="Clum A."/>
            <person name="Nolan M."/>
            <person name="Lipzen A."/>
            <person name="Salamov A."/>
            <person name="Henrissat B."/>
            <person name="Wiebenga A."/>
            <person name="De vries R.P."/>
            <person name="Grigoriev I.V."/>
            <person name="Mortensen U.H."/>
            <person name="Andersen M.R."/>
            <person name="Baker S.E."/>
        </authorList>
    </citation>
    <scope>NUCLEOTIDE SEQUENCE [LARGE SCALE GENOMIC DNA]</scope>
    <source>
        <strain evidence="2 3">CBS 101889</strain>
    </source>
</reference>
<evidence type="ECO:0000313" key="3">
    <source>
        <dbReference type="Proteomes" id="UP000248961"/>
    </source>
</evidence>
<proteinExistence type="predicted"/>
<name>A0A395HUK0_ASPHC</name>
<sequence length="232" mass="26431">MITENKVEVQINGQWPLGESYQYLNEDIHLLLTPLVRPRRAHRSAPRPQQLHQRLLPRNQHHQQPSHSIPLHRRRLPHARPIKPIFLFLADDANHTPGETITTAPKPDTCLNCLLGQCSDGDPKAPPGRPAGLPFGVGRHGWARRSDGTRMGDSFLGGEDPADENYDLYQWMVNGFIPFRDVPVHRVLDSWAERVRAGDWVVGRDGVADGVQRWREADSDGVWAKYWVFLGW</sequence>
<dbReference type="EMBL" id="KZ824288">
    <property type="protein sequence ID" value="RAL11497.1"/>
    <property type="molecule type" value="Genomic_DNA"/>
</dbReference>
<keyword evidence="3" id="KW-1185">Reference proteome</keyword>
<dbReference type="AlphaFoldDB" id="A0A395HUK0"/>
<feature type="region of interest" description="Disordered" evidence="1">
    <location>
        <begin position="39"/>
        <end position="71"/>
    </location>
</feature>
<organism evidence="2 3">
    <name type="scientific">Aspergillus homomorphus (strain CBS 101889)</name>
    <dbReference type="NCBI Taxonomy" id="1450537"/>
    <lineage>
        <taxon>Eukaryota</taxon>
        <taxon>Fungi</taxon>
        <taxon>Dikarya</taxon>
        <taxon>Ascomycota</taxon>
        <taxon>Pezizomycotina</taxon>
        <taxon>Eurotiomycetes</taxon>
        <taxon>Eurotiomycetidae</taxon>
        <taxon>Eurotiales</taxon>
        <taxon>Aspergillaceae</taxon>
        <taxon>Aspergillus</taxon>
        <taxon>Aspergillus subgen. Circumdati</taxon>
    </lineage>
</organism>
<dbReference type="OrthoDB" id="3029470at2759"/>
<accession>A0A395HUK0</accession>
<dbReference type="Proteomes" id="UP000248961">
    <property type="component" value="Unassembled WGS sequence"/>
</dbReference>
<protein>
    <submittedName>
        <fullName evidence="2">Uncharacterized protein</fullName>
    </submittedName>
</protein>
<evidence type="ECO:0000256" key="1">
    <source>
        <dbReference type="SAM" id="MobiDB-lite"/>
    </source>
</evidence>
<evidence type="ECO:0000313" key="2">
    <source>
        <dbReference type="EMBL" id="RAL11497.1"/>
    </source>
</evidence>
<dbReference type="VEuPathDB" id="FungiDB:BO97DRAFT_454023"/>
<dbReference type="GeneID" id="37203382"/>